<dbReference type="Gene3D" id="3.40.50.1820">
    <property type="entry name" value="alpha/beta hydrolase"/>
    <property type="match status" value="1"/>
</dbReference>
<dbReference type="Pfam" id="PF12697">
    <property type="entry name" value="Abhydrolase_6"/>
    <property type="match status" value="1"/>
</dbReference>
<dbReference type="InterPro" id="IPR000073">
    <property type="entry name" value="AB_hydrolase_1"/>
</dbReference>
<dbReference type="EMBL" id="JAAXLS010000008">
    <property type="protein sequence ID" value="NKQ54115.1"/>
    <property type="molecule type" value="Genomic_DNA"/>
</dbReference>
<name>A0ABX1J6Y7_9PSEU</name>
<sequence length="246" mass="25855">MSAMHARRGGDGERTVLLLHGLGATGEVWRGFTDGLDAAWIAPDLPGHGRSETVGRYSLGRVAAELAELVPEDRPVAVLGHSLGGALALTLASGWFRAPVEAVYGLGVKVRWSADDLAKARASASRPPRTFATREEAVERWLKVSGLQGLWSPDDVAAGVVETEQGWRLALDQAAFAVGPPDMAGLLAAARAPVTLAAGERDPMCPAEHLREFVADPVILPGLGHNAHVEDPAAVRALLKPGADRP</sequence>
<dbReference type="InterPro" id="IPR050266">
    <property type="entry name" value="AB_hydrolase_sf"/>
</dbReference>
<evidence type="ECO:0000313" key="3">
    <source>
        <dbReference type="Proteomes" id="UP000715441"/>
    </source>
</evidence>
<dbReference type="PANTHER" id="PTHR43798">
    <property type="entry name" value="MONOACYLGLYCEROL LIPASE"/>
    <property type="match status" value="1"/>
</dbReference>
<dbReference type="InterPro" id="IPR029058">
    <property type="entry name" value="AB_hydrolase_fold"/>
</dbReference>
<dbReference type="RefSeq" id="WP_168516026.1">
    <property type="nucleotide sequence ID" value="NZ_JAAXLS010000008.1"/>
</dbReference>
<evidence type="ECO:0000313" key="2">
    <source>
        <dbReference type="EMBL" id="NKQ54115.1"/>
    </source>
</evidence>
<dbReference type="Proteomes" id="UP000715441">
    <property type="component" value="Unassembled WGS sequence"/>
</dbReference>
<comment type="caution">
    <text evidence="2">The sequence shown here is derived from an EMBL/GenBank/DDBJ whole genome shotgun (WGS) entry which is preliminary data.</text>
</comment>
<keyword evidence="3" id="KW-1185">Reference proteome</keyword>
<reference evidence="2 3" key="1">
    <citation type="submission" date="2020-04" db="EMBL/GenBank/DDBJ databases">
        <title>Novel species.</title>
        <authorList>
            <person name="Teo W.F.A."/>
            <person name="Lipun K."/>
            <person name="Srisuk N."/>
            <person name="Duangmal K."/>
        </authorList>
    </citation>
    <scope>NUCLEOTIDE SEQUENCE [LARGE SCALE GENOMIC DNA]</scope>
    <source>
        <strain evidence="2 3">K13G38</strain>
    </source>
</reference>
<dbReference type="PRINTS" id="PR00111">
    <property type="entry name" value="ABHYDROLASE"/>
</dbReference>
<feature type="domain" description="AB hydrolase-1" evidence="1">
    <location>
        <begin position="16"/>
        <end position="237"/>
    </location>
</feature>
<dbReference type="GO" id="GO:0016787">
    <property type="term" value="F:hydrolase activity"/>
    <property type="evidence" value="ECO:0007669"/>
    <property type="project" value="UniProtKB-KW"/>
</dbReference>
<gene>
    <name evidence="2" type="ORF">HFP15_14600</name>
</gene>
<protein>
    <submittedName>
        <fullName evidence="2">Alpha/beta hydrolase</fullName>
    </submittedName>
</protein>
<dbReference type="PANTHER" id="PTHR43798:SF33">
    <property type="entry name" value="HYDROLASE, PUTATIVE (AFU_ORTHOLOGUE AFUA_2G14860)-RELATED"/>
    <property type="match status" value="1"/>
</dbReference>
<organism evidence="2 3">
    <name type="scientific">Amycolatopsis acididurans</name>
    <dbReference type="NCBI Taxonomy" id="2724524"/>
    <lineage>
        <taxon>Bacteria</taxon>
        <taxon>Bacillati</taxon>
        <taxon>Actinomycetota</taxon>
        <taxon>Actinomycetes</taxon>
        <taxon>Pseudonocardiales</taxon>
        <taxon>Pseudonocardiaceae</taxon>
        <taxon>Amycolatopsis</taxon>
    </lineage>
</organism>
<keyword evidence="2" id="KW-0378">Hydrolase</keyword>
<dbReference type="SUPFAM" id="SSF53474">
    <property type="entry name" value="alpha/beta-Hydrolases"/>
    <property type="match status" value="1"/>
</dbReference>
<proteinExistence type="predicted"/>
<evidence type="ECO:0000259" key="1">
    <source>
        <dbReference type="Pfam" id="PF12697"/>
    </source>
</evidence>
<accession>A0ABX1J6Y7</accession>